<dbReference type="SUPFAM" id="SSF56194">
    <property type="entry name" value="Uridine diphospho-N-Acetylenolpyruvylglucosamine reductase, MurB, C-terminal domain"/>
    <property type="match status" value="1"/>
</dbReference>
<dbReference type="SUPFAM" id="SSF56176">
    <property type="entry name" value="FAD-binding/transporter-associated domain-like"/>
    <property type="match status" value="1"/>
</dbReference>
<evidence type="ECO:0000256" key="2">
    <source>
        <dbReference type="ARBA" id="ARBA00003921"/>
    </source>
</evidence>
<dbReference type="NCBIfam" id="TIGR00179">
    <property type="entry name" value="murB"/>
    <property type="match status" value="1"/>
</dbReference>
<comment type="pathway">
    <text evidence="4 16">Cell wall biogenesis; peptidoglycan biosynthesis.</text>
</comment>
<keyword evidence="5 16" id="KW-0963">Cytoplasm</keyword>
<comment type="catalytic activity">
    <reaction evidence="15 16">
        <text>UDP-N-acetyl-alpha-D-muramate + NADP(+) = UDP-N-acetyl-3-O-(1-carboxyvinyl)-alpha-D-glucosamine + NADPH + H(+)</text>
        <dbReference type="Rhea" id="RHEA:12248"/>
        <dbReference type="ChEBI" id="CHEBI:15378"/>
        <dbReference type="ChEBI" id="CHEBI:57783"/>
        <dbReference type="ChEBI" id="CHEBI:58349"/>
        <dbReference type="ChEBI" id="CHEBI:68483"/>
        <dbReference type="ChEBI" id="CHEBI:70757"/>
        <dbReference type="EC" id="1.3.1.98"/>
    </reaction>
</comment>
<comment type="cofactor">
    <cofactor evidence="1 16">
        <name>FAD</name>
        <dbReference type="ChEBI" id="CHEBI:57692"/>
    </cofactor>
</comment>
<dbReference type="HAMAP" id="MF_00037">
    <property type="entry name" value="MurB"/>
    <property type="match status" value="1"/>
</dbReference>
<dbReference type="GO" id="GO:0008360">
    <property type="term" value="P:regulation of cell shape"/>
    <property type="evidence" value="ECO:0007669"/>
    <property type="project" value="UniProtKB-KW"/>
</dbReference>
<evidence type="ECO:0000256" key="13">
    <source>
        <dbReference type="ARBA" id="ARBA00023306"/>
    </source>
</evidence>
<dbReference type="InterPro" id="IPR011601">
    <property type="entry name" value="MurB_C"/>
</dbReference>
<evidence type="ECO:0000256" key="6">
    <source>
        <dbReference type="ARBA" id="ARBA00022618"/>
    </source>
</evidence>
<dbReference type="PROSITE" id="PS51387">
    <property type="entry name" value="FAD_PCMH"/>
    <property type="match status" value="1"/>
</dbReference>
<dbReference type="AlphaFoldDB" id="A0A1G2Q834"/>
<dbReference type="GO" id="GO:0009252">
    <property type="term" value="P:peptidoglycan biosynthetic process"/>
    <property type="evidence" value="ECO:0007669"/>
    <property type="project" value="UniProtKB-UniRule"/>
</dbReference>
<evidence type="ECO:0000256" key="1">
    <source>
        <dbReference type="ARBA" id="ARBA00001974"/>
    </source>
</evidence>
<evidence type="ECO:0000313" key="19">
    <source>
        <dbReference type="Proteomes" id="UP000176772"/>
    </source>
</evidence>
<keyword evidence="12 16" id="KW-0560">Oxidoreductase</keyword>
<evidence type="ECO:0000259" key="17">
    <source>
        <dbReference type="PROSITE" id="PS51387"/>
    </source>
</evidence>
<evidence type="ECO:0000256" key="15">
    <source>
        <dbReference type="ARBA" id="ARBA00048914"/>
    </source>
</evidence>
<accession>A0A1G2Q834</accession>
<dbReference type="PANTHER" id="PTHR21071:SF4">
    <property type="entry name" value="UDP-N-ACETYLENOLPYRUVOYLGLUCOSAMINE REDUCTASE"/>
    <property type="match status" value="1"/>
</dbReference>
<dbReference type="InterPro" id="IPR003170">
    <property type="entry name" value="MurB"/>
</dbReference>
<organism evidence="18 19">
    <name type="scientific">Candidatus Veblenbacteria bacterium RIFOXYD1_FULL_43_11</name>
    <dbReference type="NCBI Taxonomy" id="1802429"/>
    <lineage>
        <taxon>Bacteria</taxon>
        <taxon>Candidatus Vebleniibacteriota</taxon>
    </lineage>
</organism>
<evidence type="ECO:0000256" key="5">
    <source>
        <dbReference type="ARBA" id="ARBA00022490"/>
    </source>
</evidence>
<dbReference type="Pfam" id="PF02873">
    <property type="entry name" value="MurB_C"/>
    <property type="match status" value="1"/>
</dbReference>
<dbReference type="Proteomes" id="UP000176772">
    <property type="component" value="Unassembled WGS sequence"/>
</dbReference>
<dbReference type="GO" id="GO:0005829">
    <property type="term" value="C:cytosol"/>
    <property type="evidence" value="ECO:0007669"/>
    <property type="project" value="TreeGrafter"/>
</dbReference>
<evidence type="ECO:0000256" key="8">
    <source>
        <dbReference type="ARBA" id="ARBA00022827"/>
    </source>
</evidence>
<evidence type="ECO:0000256" key="4">
    <source>
        <dbReference type="ARBA" id="ARBA00004752"/>
    </source>
</evidence>
<evidence type="ECO:0000313" key="18">
    <source>
        <dbReference type="EMBL" id="OHA56703.1"/>
    </source>
</evidence>
<keyword evidence="8 16" id="KW-0274">FAD</keyword>
<gene>
    <name evidence="16" type="primary">murB</name>
    <name evidence="18" type="ORF">A2588_01665</name>
</gene>
<keyword evidence="13 16" id="KW-0131">Cell cycle</keyword>
<dbReference type="GO" id="GO:0071949">
    <property type="term" value="F:FAD binding"/>
    <property type="evidence" value="ECO:0007669"/>
    <property type="project" value="InterPro"/>
</dbReference>
<evidence type="ECO:0000256" key="11">
    <source>
        <dbReference type="ARBA" id="ARBA00022984"/>
    </source>
</evidence>
<dbReference type="PROSITE" id="PS00729">
    <property type="entry name" value="AP_NUCLEASE_F2_1"/>
    <property type="match status" value="1"/>
</dbReference>
<keyword evidence="11 16" id="KW-0573">Peptidoglycan synthesis</keyword>
<evidence type="ECO:0000256" key="14">
    <source>
        <dbReference type="ARBA" id="ARBA00023316"/>
    </source>
</evidence>
<feature type="active site" description="Proton donor" evidence="16">
    <location>
        <position position="223"/>
    </location>
</feature>
<dbReference type="EMBL" id="MHTF01000031">
    <property type="protein sequence ID" value="OHA56703.1"/>
    <property type="molecule type" value="Genomic_DNA"/>
</dbReference>
<feature type="active site" evidence="16">
    <location>
        <position position="174"/>
    </location>
</feature>
<dbReference type="InterPro" id="IPR018246">
    <property type="entry name" value="AP_endonuc_F2_Zn_BS"/>
</dbReference>
<name>A0A1G2Q834_9BACT</name>
<dbReference type="InterPro" id="IPR016166">
    <property type="entry name" value="FAD-bd_PCMH"/>
</dbReference>
<feature type="domain" description="FAD-binding PCMH-type" evidence="17">
    <location>
        <begin position="29"/>
        <end position="195"/>
    </location>
</feature>
<evidence type="ECO:0000256" key="3">
    <source>
        <dbReference type="ARBA" id="ARBA00004496"/>
    </source>
</evidence>
<dbReference type="GO" id="GO:0008270">
    <property type="term" value="F:zinc ion binding"/>
    <property type="evidence" value="ECO:0007669"/>
    <property type="project" value="InterPro"/>
</dbReference>
<feature type="active site" evidence="16">
    <location>
        <position position="317"/>
    </location>
</feature>
<dbReference type="Pfam" id="PF01565">
    <property type="entry name" value="FAD_binding_4"/>
    <property type="match status" value="1"/>
</dbReference>
<dbReference type="EC" id="1.3.1.98" evidence="16"/>
<comment type="subcellular location">
    <subcellularLocation>
        <location evidence="3 16">Cytoplasm</location>
    </subcellularLocation>
</comment>
<reference evidence="18 19" key="1">
    <citation type="journal article" date="2016" name="Nat. Commun.">
        <title>Thousands of microbial genomes shed light on interconnected biogeochemical processes in an aquifer system.</title>
        <authorList>
            <person name="Anantharaman K."/>
            <person name="Brown C.T."/>
            <person name="Hug L.A."/>
            <person name="Sharon I."/>
            <person name="Castelle C.J."/>
            <person name="Probst A.J."/>
            <person name="Thomas B.C."/>
            <person name="Singh A."/>
            <person name="Wilkins M.J."/>
            <person name="Karaoz U."/>
            <person name="Brodie E.L."/>
            <person name="Williams K.H."/>
            <person name="Hubbard S.S."/>
            <person name="Banfield J.F."/>
        </authorList>
    </citation>
    <scope>NUCLEOTIDE SEQUENCE [LARGE SCALE GENOMIC DNA]</scope>
</reference>
<dbReference type="InterPro" id="IPR036635">
    <property type="entry name" value="MurB_C_sf"/>
</dbReference>
<keyword evidence="7 16" id="KW-0285">Flavoprotein</keyword>
<dbReference type="GO" id="GO:0071555">
    <property type="term" value="P:cell wall organization"/>
    <property type="evidence" value="ECO:0007669"/>
    <property type="project" value="UniProtKB-KW"/>
</dbReference>
<dbReference type="InterPro" id="IPR006094">
    <property type="entry name" value="Oxid_FAD_bind_N"/>
</dbReference>
<dbReference type="Gene3D" id="3.30.43.10">
    <property type="entry name" value="Uridine Diphospho-n-acetylenolpyruvylglucosamine Reductase, domain 2"/>
    <property type="match status" value="1"/>
</dbReference>
<sequence>MAVTLAQLKENLGETVQTRVKLAPYTNFKIGGPAKFLFEAKTSEQLIKAVQVANEFKLPLLILGGASNVLVADKGYNGLVVLVRNNQWKIEGERVTAEAGVNLGFLVQQTVNKGLSGFEPLVAVPGTIGGAIFGNAGVPQVPKGFIGDWVESVTVCRDDKLILLNCNECGFGYRYSAFKQTNDIILSAVFNLKKGSVATSQELIKKYITARKGQPYNKPSSGCIFMNVSITDEVDVRKKFAGEEKLDEFIKRGQLPSSWLIDKAGLKGKTIGGIQVSEDHANYLINIGGGTAEQVVQMISYIKQQVRDKFGFQLQEEVRYLGF</sequence>
<keyword evidence="10 16" id="KW-0133">Cell shape</keyword>
<dbReference type="UniPathway" id="UPA00219"/>
<evidence type="ECO:0000256" key="9">
    <source>
        <dbReference type="ARBA" id="ARBA00022857"/>
    </source>
</evidence>
<evidence type="ECO:0000256" key="12">
    <source>
        <dbReference type="ARBA" id="ARBA00023002"/>
    </source>
</evidence>
<proteinExistence type="inferred from homology"/>
<dbReference type="GO" id="GO:0008762">
    <property type="term" value="F:UDP-N-acetylmuramate dehydrogenase activity"/>
    <property type="evidence" value="ECO:0007669"/>
    <property type="project" value="UniProtKB-UniRule"/>
</dbReference>
<dbReference type="Gene3D" id="3.30.465.10">
    <property type="match status" value="1"/>
</dbReference>
<dbReference type="PANTHER" id="PTHR21071">
    <property type="entry name" value="UDP-N-ACETYLENOLPYRUVOYLGLUCOSAMINE REDUCTASE"/>
    <property type="match status" value="1"/>
</dbReference>
<comment type="caution">
    <text evidence="18">The sequence shown here is derived from an EMBL/GenBank/DDBJ whole genome shotgun (WGS) entry which is preliminary data.</text>
</comment>
<dbReference type="InterPro" id="IPR036318">
    <property type="entry name" value="FAD-bd_PCMH-like_sf"/>
</dbReference>
<comment type="function">
    <text evidence="2 16">Cell wall formation.</text>
</comment>
<dbReference type="InterPro" id="IPR016167">
    <property type="entry name" value="FAD-bd_PCMH_sub1"/>
</dbReference>
<keyword evidence="9 16" id="KW-0521">NADP</keyword>
<dbReference type="GO" id="GO:0051301">
    <property type="term" value="P:cell division"/>
    <property type="evidence" value="ECO:0007669"/>
    <property type="project" value="UniProtKB-KW"/>
</dbReference>
<comment type="similarity">
    <text evidence="16">Belongs to the MurB family.</text>
</comment>
<evidence type="ECO:0000256" key="10">
    <source>
        <dbReference type="ARBA" id="ARBA00022960"/>
    </source>
</evidence>
<evidence type="ECO:0000256" key="16">
    <source>
        <dbReference type="HAMAP-Rule" id="MF_00037"/>
    </source>
</evidence>
<dbReference type="InterPro" id="IPR016169">
    <property type="entry name" value="FAD-bd_PCMH_sub2"/>
</dbReference>
<dbReference type="Gene3D" id="3.90.78.10">
    <property type="entry name" value="UDP-N-acetylenolpyruvoylglucosamine reductase, C-terminal domain"/>
    <property type="match status" value="1"/>
</dbReference>
<protein>
    <recommendedName>
        <fullName evidence="16">UDP-N-acetylenolpyruvoylglucosamine reductase</fullName>
        <ecNumber evidence="16">1.3.1.98</ecNumber>
    </recommendedName>
    <alternativeName>
        <fullName evidence="16">UDP-N-acetylmuramate dehydrogenase</fullName>
    </alternativeName>
</protein>
<evidence type="ECO:0000256" key="7">
    <source>
        <dbReference type="ARBA" id="ARBA00022630"/>
    </source>
</evidence>
<keyword evidence="6 16" id="KW-0132">Cell division</keyword>
<keyword evidence="14 16" id="KW-0961">Cell wall biogenesis/degradation</keyword>